<proteinExistence type="inferred from homology"/>
<dbReference type="Proteomes" id="UP000280307">
    <property type="component" value="Unassembled WGS sequence"/>
</dbReference>
<evidence type="ECO:0000313" key="13">
    <source>
        <dbReference type="Proteomes" id="UP000280307"/>
    </source>
</evidence>
<feature type="transmembrane region" description="Helical" evidence="10">
    <location>
        <begin position="161"/>
        <end position="183"/>
    </location>
</feature>
<comment type="similarity">
    <text evidence="2">Belongs to the VKOR family.</text>
</comment>
<comment type="subcellular location">
    <subcellularLocation>
        <location evidence="1">Membrane</location>
        <topology evidence="1">Multi-pass membrane protein</topology>
    </subcellularLocation>
</comment>
<comment type="caution">
    <text evidence="12">The sequence shown here is derived from an EMBL/GenBank/DDBJ whole genome shotgun (WGS) entry which is preliminary data.</text>
</comment>
<dbReference type="Pfam" id="PF07884">
    <property type="entry name" value="VKOR"/>
    <property type="match status" value="1"/>
</dbReference>
<dbReference type="PROSITE" id="PS51354">
    <property type="entry name" value="GLUTAREDOXIN_2"/>
    <property type="match status" value="1"/>
</dbReference>
<feature type="domain" description="Vitamin K epoxide reductase" evidence="11">
    <location>
        <begin position="193"/>
        <end position="328"/>
    </location>
</feature>
<dbReference type="SUPFAM" id="SSF52833">
    <property type="entry name" value="Thioredoxin-like"/>
    <property type="match status" value="1"/>
</dbReference>
<keyword evidence="3 10" id="KW-0812">Transmembrane</keyword>
<evidence type="ECO:0000256" key="7">
    <source>
        <dbReference type="ARBA" id="ARBA00023136"/>
    </source>
</evidence>
<keyword evidence="9" id="KW-0676">Redox-active center</keyword>
<evidence type="ECO:0000256" key="5">
    <source>
        <dbReference type="ARBA" id="ARBA00022989"/>
    </source>
</evidence>
<dbReference type="GO" id="GO:0016491">
    <property type="term" value="F:oxidoreductase activity"/>
    <property type="evidence" value="ECO:0007669"/>
    <property type="project" value="UniProtKB-KW"/>
</dbReference>
<keyword evidence="6" id="KW-0560">Oxidoreductase</keyword>
<protein>
    <submittedName>
        <fullName evidence="12">Vitamin K epoxide reductase</fullName>
    </submittedName>
</protein>
<dbReference type="CDD" id="cd12916">
    <property type="entry name" value="VKOR_1"/>
    <property type="match status" value="1"/>
</dbReference>
<organism evidence="12 13">
    <name type="scientific">Candidatus Viridilinea halotolerans</name>
    <dbReference type="NCBI Taxonomy" id="2491704"/>
    <lineage>
        <taxon>Bacteria</taxon>
        <taxon>Bacillati</taxon>
        <taxon>Chloroflexota</taxon>
        <taxon>Chloroflexia</taxon>
        <taxon>Chloroflexales</taxon>
        <taxon>Chloroflexineae</taxon>
        <taxon>Oscillochloridaceae</taxon>
        <taxon>Candidatus Viridilinea</taxon>
    </lineage>
</organism>
<evidence type="ECO:0000256" key="9">
    <source>
        <dbReference type="ARBA" id="ARBA00023284"/>
    </source>
</evidence>
<feature type="transmembrane region" description="Helical" evidence="10">
    <location>
        <begin position="195"/>
        <end position="216"/>
    </location>
</feature>
<dbReference type="PANTHER" id="PTHR34573:SF1">
    <property type="entry name" value="VITAMIN K EPOXIDE REDUCTASE DOMAIN-CONTAINING PROTEIN"/>
    <property type="match status" value="1"/>
</dbReference>
<keyword evidence="5 10" id="KW-1133">Transmembrane helix</keyword>
<dbReference type="CDD" id="cd02972">
    <property type="entry name" value="DsbA_family"/>
    <property type="match status" value="1"/>
</dbReference>
<dbReference type="PANTHER" id="PTHR34573">
    <property type="entry name" value="VKC DOMAIN-CONTAINING PROTEIN"/>
    <property type="match status" value="1"/>
</dbReference>
<feature type="transmembrane region" description="Helical" evidence="10">
    <location>
        <begin position="277"/>
        <end position="295"/>
    </location>
</feature>
<dbReference type="GO" id="GO:0016020">
    <property type="term" value="C:membrane"/>
    <property type="evidence" value="ECO:0007669"/>
    <property type="project" value="UniProtKB-SubCell"/>
</dbReference>
<dbReference type="GO" id="GO:0048038">
    <property type="term" value="F:quinone binding"/>
    <property type="evidence" value="ECO:0007669"/>
    <property type="project" value="UniProtKB-KW"/>
</dbReference>
<keyword evidence="8" id="KW-1015">Disulfide bond</keyword>
<dbReference type="InterPro" id="IPR012932">
    <property type="entry name" value="VKOR"/>
</dbReference>
<evidence type="ECO:0000256" key="4">
    <source>
        <dbReference type="ARBA" id="ARBA00022719"/>
    </source>
</evidence>
<dbReference type="InterPro" id="IPR036249">
    <property type="entry name" value="Thioredoxin-like_sf"/>
</dbReference>
<evidence type="ECO:0000256" key="8">
    <source>
        <dbReference type="ARBA" id="ARBA00023157"/>
    </source>
</evidence>
<evidence type="ECO:0000313" key="12">
    <source>
        <dbReference type="EMBL" id="RRR69580.1"/>
    </source>
</evidence>
<dbReference type="Gene3D" id="1.20.1440.130">
    <property type="entry name" value="VKOR domain"/>
    <property type="match status" value="1"/>
</dbReference>
<reference evidence="12 13" key="1">
    <citation type="submission" date="2018-12" db="EMBL/GenBank/DDBJ databases">
        <title>Genome Sequence of Candidatus Viridilinea halotolerans isolated from saline sulfide-rich spring.</title>
        <authorList>
            <person name="Grouzdev D.S."/>
            <person name="Burganskaya E.I."/>
            <person name="Krutkina M.S."/>
            <person name="Sukhacheva M.V."/>
            <person name="Gorlenko V.M."/>
        </authorList>
    </citation>
    <scope>NUCLEOTIDE SEQUENCE [LARGE SCALE GENOMIC DNA]</scope>
    <source>
        <strain evidence="12">Chok-6</strain>
    </source>
</reference>
<evidence type="ECO:0000256" key="3">
    <source>
        <dbReference type="ARBA" id="ARBA00022692"/>
    </source>
</evidence>
<feature type="transmembrane region" description="Helical" evidence="10">
    <location>
        <begin position="301"/>
        <end position="323"/>
    </location>
</feature>
<accession>A0A426TVV0</accession>
<dbReference type="AlphaFoldDB" id="A0A426TVV0"/>
<dbReference type="InterPro" id="IPR044698">
    <property type="entry name" value="VKOR/LTO1"/>
</dbReference>
<keyword evidence="4" id="KW-0874">Quinone</keyword>
<sequence length="345" mass="36358">MLQHHHIRTIGLLALVFALLGATGVRANEPVAHGILFFSPTCPHCHVVLDEVLPPLQARYGDQLAIAVIDVSQPAGQELYQAAVMAFQVTQERSGVPALIFGDQYLVGSIEIPQMLPILIDAALAAGGNTWPALPGFTPPAPAELQAPTAQATSPFQRDPLGNGIAVVMLVIMILSLFVVGIVRRSPLAQPLTAWRIQAVPALALVGMVVASYLAYVEVSGAAAVCGPVGDCNTVQQSEYAKLFGIPVGLLGIVGYTAILLAWAVSQYGSKSAMPQAATAMRVMIFGGMLFSTYLTFLEPFVIGATCAWCVASSAIMTALLWVTTARGKVAPAVRGRPRHGQVVR</sequence>
<evidence type="ECO:0000256" key="10">
    <source>
        <dbReference type="SAM" id="Phobius"/>
    </source>
</evidence>
<evidence type="ECO:0000256" key="1">
    <source>
        <dbReference type="ARBA" id="ARBA00004141"/>
    </source>
</evidence>
<dbReference type="InterPro" id="IPR038354">
    <property type="entry name" value="VKOR_sf"/>
</dbReference>
<name>A0A426TVV0_9CHLR</name>
<evidence type="ECO:0000259" key="11">
    <source>
        <dbReference type="SMART" id="SM00756"/>
    </source>
</evidence>
<dbReference type="EMBL" id="RSAS01000614">
    <property type="protein sequence ID" value="RRR69580.1"/>
    <property type="molecule type" value="Genomic_DNA"/>
</dbReference>
<evidence type="ECO:0000256" key="6">
    <source>
        <dbReference type="ARBA" id="ARBA00023002"/>
    </source>
</evidence>
<keyword evidence="7 10" id="KW-0472">Membrane</keyword>
<evidence type="ECO:0000256" key="2">
    <source>
        <dbReference type="ARBA" id="ARBA00006214"/>
    </source>
</evidence>
<gene>
    <name evidence="12" type="ORF">EI684_15280</name>
</gene>
<dbReference type="SMART" id="SM00756">
    <property type="entry name" value="VKc"/>
    <property type="match status" value="1"/>
</dbReference>
<feature type="transmembrane region" description="Helical" evidence="10">
    <location>
        <begin position="243"/>
        <end position="265"/>
    </location>
</feature>